<gene>
    <name evidence="2" type="ORF">Q8791_23440</name>
</gene>
<name>A0ABU7KD67_9ACTN</name>
<dbReference type="EMBL" id="JAUZMY010000026">
    <property type="protein sequence ID" value="MEE2040175.1"/>
    <property type="molecule type" value="Genomic_DNA"/>
</dbReference>
<sequence>MDADLSGGTEPPAGRVSLRQLRVLIEHLPPTSAYHRAARGHTWTDDTYLLAVIADAVRDHATVTVAVNSKNPRRVKRPDPMPRPVDHAEEARKAAEAEAAAKAFRGMVGRLTPGFEHLFQ</sequence>
<reference evidence="2 3" key="1">
    <citation type="submission" date="2023-08" db="EMBL/GenBank/DDBJ databases">
        <authorList>
            <person name="Girao M."/>
            <person name="Carvalho M.F."/>
        </authorList>
    </citation>
    <scope>NUCLEOTIDE SEQUENCE [LARGE SCALE GENOMIC DNA]</scope>
    <source>
        <strain evidence="2 3">CT-R113</strain>
    </source>
</reference>
<proteinExistence type="predicted"/>
<keyword evidence="3" id="KW-1185">Reference proteome</keyword>
<evidence type="ECO:0000256" key="1">
    <source>
        <dbReference type="SAM" id="MobiDB-lite"/>
    </source>
</evidence>
<protein>
    <recommendedName>
        <fullName evidence="4">Transposase</fullName>
    </recommendedName>
</protein>
<feature type="region of interest" description="Disordered" evidence="1">
    <location>
        <begin position="71"/>
        <end position="97"/>
    </location>
</feature>
<evidence type="ECO:0008006" key="4">
    <source>
        <dbReference type="Google" id="ProtNLM"/>
    </source>
</evidence>
<accession>A0ABU7KD67</accession>
<organism evidence="2 3">
    <name type="scientific">Nocardiopsis codii</name>
    <dbReference type="NCBI Taxonomy" id="3065942"/>
    <lineage>
        <taxon>Bacteria</taxon>
        <taxon>Bacillati</taxon>
        <taxon>Actinomycetota</taxon>
        <taxon>Actinomycetes</taxon>
        <taxon>Streptosporangiales</taxon>
        <taxon>Nocardiopsidaceae</taxon>
        <taxon>Nocardiopsis</taxon>
    </lineage>
</organism>
<comment type="caution">
    <text evidence="2">The sequence shown here is derived from an EMBL/GenBank/DDBJ whole genome shotgun (WGS) entry which is preliminary data.</text>
</comment>
<dbReference type="RefSeq" id="WP_330093944.1">
    <property type="nucleotide sequence ID" value="NZ_JAUZMY010000026.1"/>
</dbReference>
<feature type="compositionally biased region" description="Basic and acidic residues" evidence="1">
    <location>
        <begin position="77"/>
        <end position="96"/>
    </location>
</feature>
<evidence type="ECO:0000313" key="3">
    <source>
        <dbReference type="Proteomes" id="UP001356095"/>
    </source>
</evidence>
<evidence type="ECO:0000313" key="2">
    <source>
        <dbReference type="EMBL" id="MEE2040175.1"/>
    </source>
</evidence>
<dbReference type="Proteomes" id="UP001356095">
    <property type="component" value="Unassembled WGS sequence"/>
</dbReference>